<dbReference type="Proteomes" id="UP000703269">
    <property type="component" value="Unassembled WGS sequence"/>
</dbReference>
<evidence type="ECO:0000313" key="2">
    <source>
        <dbReference type="Proteomes" id="UP000703269"/>
    </source>
</evidence>
<proteinExistence type="predicted"/>
<protein>
    <submittedName>
        <fullName evidence="1">Uncharacterized protein</fullName>
    </submittedName>
</protein>
<gene>
    <name evidence="1" type="ORF">PsYK624_142020</name>
</gene>
<keyword evidence="2" id="KW-1185">Reference proteome</keyword>
<dbReference type="EMBL" id="BPQB01000080">
    <property type="protein sequence ID" value="GJE97980.1"/>
    <property type="molecule type" value="Genomic_DNA"/>
</dbReference>
<organism evidence="1 2">
    <name type="scientific">Phanerochaete sordida</name>
    <dbReference type="NCBI Taxonomy" id="48140"/>
    <lineage>
        <taxon>Eukaryota</taxon>
        <taxon>Fungi</taxon>
        <taxon>Dikarya</taxon>
        <taxon>Basidiomycota</taxon>
        <taxon>Agaricomycotina</taxon>
        <taxon>Agaricomycetes</taxon>
        <taxon>Polyporales</taxon>
        <taxon>Phanerochaetaceae</taxon>
        <taxon>Phanerochaete</taxon>
    </lineage>
</organism>
<comment type="caution">
    <text evidence="1">The sequence shown here is derived from an EMBL/GenBank/DDBJ whole genome shotgun (WGS) entry which is preliminary data.</text>
</comment>
<evidence type="ECO:0000313" key="1">
    <source>
        <dbReference type="EMBL" id="GJE97980.1"/>
    </source>
</evidence>
<reference evidence="1 2" key="1">
    <citation type="submission" date="2021-08" db="EMBL/GenBank/DDBJ databases">
        <title>Draft Genome Sequence of Phanerochaete sordida strain YK-624.</title>
        <authorList>
            <person name="Mori T."/>
            <person name="Dohra H."/>
            <person name="Suzuki T."/>
            <person name="Kawagishi H."/>
            <person name="Hirai H."/>
        </authorList>
    </citation>
    <scope>NUCLEOTIDE SEQUENCE [LARGE SCALE GENOMIC DNA]</scope>
    <source>
        <strain evidence="1 2">YK-624</strain>
    </source>
</reference>
<accession>A0A9P3GR47</accession>
<name>A0A9P3GR47_9APHY</name>
<sequence length="112" mass="12398">MCRGFSCYPCNARTACFGVRAEVLRQETCILGSSAQDALLKSDCARRAPEYIVFCHWRGSITAHASRGGNITCRRTHRLCSAETLPTDGIFYQDAPAGSLPSMSRHLYPPER</sequence>
<dbReference type="AlphaFoldDB" id="A0A9P3GR47"/>